<feature type="transmembrane region" description="Helical" evidence="1">
    <location>
        <begin position="55"/>
        <end position="76"/>
    </location>
</feature>
<feature type="transmembrane region" description="Helical" evidence="1">
    <location>
        <begin position="6"/>
        <end position="34"/>
    </location>
</feature>
<evidence type="ECO:0000313" key="4">
    <source>
        <dbReference type="Proteomes" id="UP001597111"/>
    </source>
</evidence>
<dbReference type="InterPro" id="IPR055737">
    <property type="entry name" value="DUF7313"/>
</dbReference>
<name>A0ABD6B4L3_9EURY</name>
<feature type="transmembrane region" description="Helical" evidence="1">
    <location>
        <begin position="119"/>
        <end position="138"/>
    </location>
</feature>
<dbReference type="RefSeq" id="WP_379731173.1">
    <property type="nucleotide sequence ID" value="NZ_JBHSWZ010000059.1"/>
</dbReference>
<keyword evidence="1" id="KW-0472">Membrane</keyword>
<evidence type="ECO:0000256" key="1">
    <source>
        <dbReference type="SAM" id="Phobius"/>
    </source>
</evidence>
<dbReference type="AlphaFoldDB" id="A0ABD6B4L3"/>
<sequence length="146" mass="15983">MTPLQFAVPIGALESVSGAFPYVILALVLANFVTRHRAFSHYKRAAENGADTLDRYVPHVAVSAVLALVSLLYLVIEPHSGMVISVLVVGTVIADIFEFEARNVEARNNLDIEKPKGAITVSILMLLYASFLALFWVIEDQWAAIV</sequence>
<organism evidence="3 4">
    <name type="scientific">Halolamina salina</name>
    <dbReference type="NCBI Taxonomy" id="1220023"/>
    <lineage>
        <taxon>Archaea</taxon>
        <taxon>Methanobacteriati</taxon>
        <taxon>Methanobacteriota</taxon>
        <taxon>Stenosarchaea group</taxon>
        <taxon>Halobacteria</taxon>
        <taxon>Halobacteriales</taxon>
        <taxon>Haloferacaceae</taxon>
    </lineage>
</organism>
<gene>
    <name evidence="3" type="ORF">ACFR9S_03430</name>
</gene>
<keyword evidence="1" id="KW-1133">Transmembrane helix</keyword>
<feature type="transmembrane region" description="Helical" evidence="1">
    <location>
        <begin position="82"/>
        <end position="99"/>
    </location>
</feature>
<accession>A0ABD6B4L3</accession>
<evidence type="ECO:0000259" key="2">
    <source>
        <dbReference type="Pfam" id="PF23995"/>
    </source>
</evidence>
<proteinExistence type="predicted"/>
<dbReference type="Proteomes" id="UP001597111">
    <property type="component" value="Unassembled WGS sequence"/>
</dbReference>
<dbReference type="EMBL" id="JBHUDH010000026">
    <property type="protein sequence ID" value="MFD1525354.1"/>
    <property type="molecule type" value="Genomic_DNA"/>
</dbReference>
<protein>
    <recommendedName>
        <fullName evidence="2">DUF7313 domain-containing protein</fullName>
    </recommendedName>
</protein>
<evidence type="ECO:0000313" key="3">
    <source>
        <dbReference type="EMBL" id="MFD1525354.1"/>
    </source>
</evidence>
<keyword evidence="4" id="KW-1185">Reference proteome</keyword>
<dbReference type="Pfam" id="PF23995">
    <property type="entry name" value="DUF7313"/>
    <property type="match status" value="1"/>
</dbReference>
<reference evidence="3 4" key="1">
    <citation type="journal article" date="2019" name="Int. J. Syst. Evol. Microbiol.">
        <title>The Global Catalogue of Microorganisms (GCM) 10K type strain sequencing project: providing services to taxonomists for standard genome sequencing and annotation.</title>
        <authorList>
            <consortium name="The Broad Institute Genomics Platform"/>
            <consortium name="The Broad Institute Genome Sequencing Center for Infectious Disease"/>
            <person name="Wu L."/>
            <person name="Ma J."/>
        </authorList>
    </citation>
    <scope>NUCLEOTIDE SEQUENCE [LARGE SCALE GENOMIC DNA]</scope>
    <source>
        <strain evidence="3 4">CGMCC 1.12285</strain>
    </source>
</reference>
<feature type="domain" description="DUF7313" evidence="2">
    <location>
        <begin position="3"/>
        <end position="146"/>
    </location>
</feature>
<comment type="caution">
    <text evidence="3">The sequence shown here is derived from an EMBL/GenBank/DDBJ whole genome shotgun (WGS) entry which is preliminary data.</text>
</comment>
<keyword evidence="1" id="KW-0812">Transmembrane</keyword>